<feature type="region of interest" description="Disordered" evidence="1">
    <location>
        <begin position="1"/>
        <end position="53"/>
    </location>
</feature>
<gene>
    <name evidence="2" type="ordered locus">BURPS1710b_A2156</name>
</gene>
<dbReference type="AlphaFoldDB" id="Q3JGJ6"/>
<dbReference type="KEGG" id="bpm:BURPS1710b_A2156"/>
<sequence length="53" mass="5384">MRPCQQRPAQSQTHGVNTASHAQARHAACRPSRATSAHSSTATPAASATSTAA</sequence>
<name>Q3JGJ6_BURP1</name>
<evidence type="ECO:0000313" key="3">
    <source>
        <dbReference type="Proteomes" id="UP000002700"/>
    </source>
</evidence>
<organism evidence="2 3">
    <name type="scientific">Burkholderia pseudomallei (strain 1710b)</name>
    <dbReference type="NCBI Taxonomy" id="320372"/>
    <lineage>
        <taxon>Bacteria</taxon>
        <taxon>Pseudomonadati</taxon>
        <taxon>Pseudomonadota</taxon>
        <taxon>Betaproteobacteria</taxon>
        <taxon>Burkholderiales</taxon>
        <taxon>Burkholderiaceae</taxon>
        <taxon>Burkholderia</taxon>
        <taxon>pseudomallei group</taxon>
    </lineage>
</organism>
<proteinExistence type="predicted"/>
<dbReference type="HOGENOM" id="CLU_3059398_0_0_4"/>
<feature type="compositionally biased region" description="Low complexity" evidence="1">
    <location>
        <begin position="34"/>
        <end position="53"/>
    </location>
</feature>
<feature type="compositionally biased region" description="Polar residues" evidence="1">
    <location>
        <begin position="7"/>
        <end position="21"/>
    </location>
</feature>
<reference evidence="2 3" key="1">
    <citation type="submission" date="2005-09" db="EMBL/GenBank/DDBJ databases">
        <authorList>
            <person name="Woods D.E."/>
            <person name="Nierman W.C."/>
        </authorList>
    </citation>
    <scope>NUCLEOTIDE SEQUENCE [LARGE SCALE GENOMIC DNA]</scope>
    <source>
        <strain evidence="2 3">1710b</strain>
    </source>
</reference>
<dbReference type="Proteomes" id="UP000002700">
    <property type="component" value="Chromosome II"/>
</dbReference>
<evidence type="ECO:0000256" key="1">
    <source>
        <dbReference type="SAM" id="MobiDB-lite"/>
    </source>
</evidence>
<protein>
    <submittedName>
        <fullName evidence="2">Uncharacterized protein</fullName>
    </submittedName>
</protein>
<dbReference type="EnsemblBacteria" id="ABA52962">
    <property type="protein sequence ID" value="ABA52962"/>
    <property type="gene ID" value="BURPS1710b_A2156"/>
</dbReference>
<evidence type="ECO:0000313" key="2">
    <source>
        <dbReference type="EMBL" id="ABA52962.1"/>
    </source>
</evidence>
<accession>Q3JGJ6</accession>
<dbReference type="EMBL" id="CP000125">
    <property type="protein sequence ID" value="ABA52962.1"/>
    <property type="molecule type" value="Genomic_DNA"/>
</dbReference>